<evidence type="ECO:0000313" key="3">
    <source>
        <dbReference type="Proteomes" id="UP001177003"/>
    </source>
</evidence>
<name>A0AA35Z706_LACSI</name>
<organism evidence="2 3">
    <name type="scientific">Lactuca saligna</name>
    <name type="common">Willowleaf lettuce</name>
    <dbReference type="NCBI Taxonomy" id="75948"/>
    <lineage>
        <taxon>Eukaryota</taxon>
        <taxon>Viridiplantae</taxon>
        <taxon>Streptophyta</taxon>
        <taxon>Embryophyta</taxon>
        <taxon>Tracheophyta</taxon>
        <taxon>Spermatophyta</taxon>
        <taxon>Magnoliopsida</taxon>
        <taxon>eudicotyledons</taxon>
        <taxon>Gunneridae</taxon>
        <taxon>Pentapetalae</taxon>
        <taxon>asterids</taxon>
        <taxon>campanulids</taxon>
        <taxon>Asterales</taxon>
        <taxon>Asteraceae</taxon>
        <taxon>Cichorioideae</taxon>
        <taxon>Cichorieae</taxon>
        <taxon>Lactucinae</taxon>
        <taxon>Lactuca</taxon>
    </lineage>
</organism>
<accession>A0AA35Z706</accession>
<feature type="region of interest" description="Disordered" evidence="1">
    <location>
        <begin position="47"/>
        <end position="106"/>
    </location>
</feature>
<protein>
    <submittedName>
        <fullName evidence="2">Uncharacterized protein</fullName>
    </submittedName>
</protein>
<keyword evidence="3" id="KW-1185">Reference proteome</keyword>
<sequence>MVKQGNTMFMEHNEIEEQLEKEEKHSKPLMLMPMVFEVFAFTRPLDQDTKTDEEKEEEYDEPHFDKKNPKKDKKKAKYMRKRKEPKQNHKEDVNSRMQECSRKTFNRQVAYKQTRLKMMENREVTLPLDSM</sequence>
<feature type="compositionally biased region" description="Basic and acidic residues" evidence="1">
    <location>
        <begin position="85"/>
        <end position="102"/>
    </location>
</feature>
<evidence type="ECO:0000256" key="1">
    <source>
        <dbReference type="SAM" id="MobiDB-lite"/>
    </source>
</evidence>
<dbReference type="Proteomes" id="UP001177003">
    <property type="component" value="Chromosome 5"/>
</dbReference>
<evidence type="ECO:0000313" key="2">
    <source>
        <dbReference type="EMBL" id="CAI9286788.1"/>
    </source>
</evidence>
<gene>
    <name evidence="2" type="ORF">LSALG_LOCUS26188</name>
</gene>
<dbReference type="AlphaFoldDB" id="A0AA35Z706"/>
<reference evidence="2" key="1">
    <citation type="submission" date="2023-04" db="EMBL/GenBank/DDBJ databases">
        <authorList>
            <person name="Vijverberg K."/>
            <person name="Xiong W."/>
            <person name="Schranz E."/>
        </authorList>
    </citation>
    <scope>NUCLEOTIDE SEQUENCE</scope>
</reference>
<feature type="compositionally biased region" description="Basic residues" evidence="1">
    <location>
        <begin position="68"/>
        <end position="84"/>
    </location>
</feature>
<proteinExistence type="predicted"/>
<dbReference type="EMBL" id="OX465081">
    <property type="protein sequence ID" value="CAI9286788.1"/>
    <property type="molecule type" value="Genomic_DNA"/>
</dbReference>